<feature type="domain" description="ATP-grasp" evidence="3">
    <location>
        <begin position="207"/>
        <end position="406"/>
    </location>
</feature>
<dbReference type="EMBL" id="NSDM01000002">
    <property type="protein sequence ID" value="MDQ2583470.1"/>
    <property type="molecule type" value="Genomic_DNA"/>
</dbReference>
<keyword evidence="5" id="KW-1185">Reference proteome</keyword>
<evidence type="ECO:0000313" key="5">
    <source>
        <dbReference type="Proteomes" id="UP001225605"/>
    </source>
</evidence>
<name>A0ABU0WUD4_9PSEU</name>
<keyword evidence="1" id="KW-0547">Nucleotide-binding</keyword>
<proteinExistence type="predicted"/>
<dbReference type="Gene3D" id="3.30.470.20">
    <property type="entry name" value="ATP-grasp fold, B domain"/>
    <property type="match status" value="1"/>
</dbReference>
<accession>A0ABU0WUD4</accession>
<keyword evidence="1" id="KW-0067">ATP-binding</keyword>
<organism evidence="4 5">
    <name type="scientific">Saccharothrix yanglingensis</name>
    <dbReference type="NCBI Taxonomy" id="659496"/>
    <lineage>
        <taxon>Bacteria</taxon>
        <taxon>Bacillati</taxon>
        <taxon>Actinomycetota</taxon>
        <taxon>Actinomycetes</taxon>
        <taxon>Pseudonocardiales</taxon>
        <taxon>Pseudonocardiaceae</taxon>
        <taxon>Saccharothrix</taxon>
    </lineage>
</organism>
<dbReference type="SUPFAM" id="SSF56059">
    <property type="entry name" value="Glutathione synthetase ATP-binding domain-like"/>
    <property type="match status" value="1"/>
</dbReference>
<feature type="compositionally biased region" description="Basic residues" evidence="2">
    <location>
        <begin position="18"/>
        <end position="38"/>
    </location>
</feature>
<dbReference type="Pfam" id="PF02655">
    <property type="entry name" value="ATP-grasp_3"/>
    <property type="match status" value="1"/>
</dbReference>
<dbReference type="InterPro" id="IPR011761">
    <property type="entry name" value="ATP-grasp"/>
</dbReference>
<feature type="compositionally biased region" description="Basic and acidic residues" evidence="2">
    <location>
        <begin position="76"/>
        <end position="87"/>
    </location>
</feature>
<reference evidence="4 5" key="1">
    <citation type="submission" date="2017-06" db="EMBL/GenBank/DDBJ databases">
        <title>Cultured bacterium strain Saccharothrix yanglingensis Hhs.015.</title>
        <authorList>
            <person name="Xia Y."/>
        </authorList>
    </citation>
    <scope>NUCLEOTIDE SEQUENCE [LARGE SCALE GENOMIC DNA]</scope>
    <source>
        <strain evidence="4 5">Hhs.015</strain>
    </source>
</reference>
<evidence type="ECO:0000259" key="3">
    <source>
        <dbReference type="PROSITE" id="PS50975"/>
    </source>
</evidence>
<dbReference type="PROSITE" id="PS50975">
    <property type="entry name" value="ATP_GRASP"/>
    <property type="match status" value="1"/>
</dbReference>
<evidence type="ECO:0000256" key="1">
    <source>
        <dbReference type="PROSITE-ProRule" id="PRU00409"/>
    </source>
</evidence>
<gene>
    <name evidence="4" type="ORF">CKY47_05640</name>
</gene>
<protein>
    <recommendedName>
        <fullName evidence="3">ATP-grasp domain-containing protein</fullName>
    </recommendedName>
</protein>
<evidence type="ECO:0000313" key="4">
    <source>
        <dbReference type="EMBL" id="MDQ2583470.1"/>
    </source>
</evidence>
<evidence type="ECO:0000256" key="2">
    <source>
        <dbReference type="SAM" id="MobiDB-lite"/>
    </source>
</evidence>
<feature type="region of interest" description="Disordered" evidence="2">
    <location>
        <begin position="1"/>
        <end position="91"/>
    </location>
</feature>
<comment type="caution">
    <text evidence="4">The sequence shown here is derived from an EMBL/GenBank/DDBJ whole genome shotgun (WGS) entry which is preliminary data.</text>
</comment>
<dbReference type="Proteomes" id="UP001225605">
    <property type="component" value="Unassembled WGS sequence"/>
</dbReference>
<sequence length="529" mass="56432">MPRTRRRRPGDAGDHLGRRSHQHVQLHRHRQLPPRARRGHQDRDHHGGRVRGPCRAGDPGRADPRPPPVPGAGRPAADRAGHLRDPVTTRTPAGRVEIAGVAAEVATLLRELAPDLWWYDRSPFLSDSARSALPWLRYERRDHRAEAADGPPGPPVPARSVPAGRVGITFAPEDGTGARSWAAGRGLRLLAPPRAAAEVAADKIDSLRLFERAGVTVPATGVVLADPGDAESCWAAGGGRPVVVQRRANNLTGKGTRLATDVAQLRAVLGDWRGEPLRVSAFTPGIPLTVSGCATGDGTAVSAVSHQLVGLSELTPYWGAHCGNQLVADDELPAGVGRRCRQVCEQVGDQLRELGFRGAFGLDLVAAVDGTVFAVEINPRFQTVVSLVHAQEIAAGLLPMLGAHALASLLPSVPVRRVRTACLALSQLVVPVVHRGVLDAIPASGCYRLEAGELRPLGHKQLTDLRPGEALLWQHARPGDRVRPGEELVLVQLPHRAAPVGERPALAPVARAWVDAVHRATTVMEGPPR</sequence>
<dbReference type="InterPro" id="IPR003806">
    <property type="entry name" value="ATP-grasp_PylC-type"/>
</dbReference>